<keyword evidence="4" id="KW-1185">Reference proteome</keyword>
<reference evidence="3" key="2">
    <citation type="submission" date="2021-08" db="EMBL/GenBank/DDBJ databases">
        <authorList>
            <person name="Tani A."/>
            <person name="Ola A."/>
            <person name="Ogura Y."/>
            <person name="Katsura K."/>
            <person name="Hayashi T."/>
        </authorList>
    </citation>
    <scope>NUCLEOTIDE SEQUENCE</scope>
    <source>
        <strain evidence="3">DSM 19015</strain>
    </source>
</reference>
<dbReference type="Proteomes" id="UP001055125">
    <property type="component" value="Unassembled WGS sequence"/>
</dbReference>
<keyword evidence="2" id="KW-0732">Signal</keyword>
<protein>
    <submittedName>
        <fullName evidence="3">Uncharacterized protein</fullName>
    </submittedName>
</protein>
<gene>
    <name evidence="3" type="ORF">OCOJLMKI_1254</name>
</gene>
<name>A0ABQ4RV14_9HYPH</name>
<reference evidence="3" key="1">
    <citation type="journal article" date="2021" name="Front. Microbiol.">
        <title>Comprehensive Comparative Genomics and Phenotyping of Methylobacterium Species.</title>
        <authorList>
            <person name="Alessa O."/>
            <person name="Ogura Y."/>
            <person name="Fujitani Y."/>
            <person name="Takami H."/>
            <person name="Hayashi T."/>
            <person name="Sahin N."/>
            <person name="Tani A."/>
        </authorList>
    </citation>
    <scope>NUCLEOTIDE SEQUENCE</scope>
    <source>
        <strain evidence="3">DSM 19015</strain>
    </source>
</reference>
<feature type="compositionally biased region" description="Basic and acidic residues" evidence="1">
    <location>
        <begin position="60"/>
        <end position="78"/>
    </location>
</feature>
<dbReference type="RefSeq" id="WP_238243240.1">
    <property type="nucleotide sequence ID" value="NZ_BPQP01000018.1"/>
</dbReference>
<proteinExistence type="predicted"/>
<evidence type="ECO:0000256" key="1">
    <source>
        <dbReference type="SAM" id="MobiDB-lite"/>
    </source>
</evidence>
<feature type="signal peptide" evidence="2">
    <location>
        <begin position="1"/>
        <end position="22"/>
    </location>
</feature>
<comment type="caution">
    <text evidence="3">The sequence shown here is derived from an EMBL/GenBank/DDBJ whole genome shotgun (WGS) entry which is preliminary data.</text>
</comment>
<dbReference type="EMBL" id="BPQP01000018">
    <property type="protein sequence ID" value="GJD94054.1"/>
    <property type="molecule type" value="Genomic_DNA"/>
</dbReference>
<organism evidence="3 4">
    <name type="scientific">Methylobacterium iners</name>
    <dbReference type="NCBI Taxonomy" id="418707"/>
    <lineage>
        <taxon>Bacteria</taxon>
        <taxon>Pseudomonadati</taxon>
        <taxon>Pseudomonadota</taxon>
        <taxon>Alphaproteobacteria</taxon>
        <taxon>Hyphomicrobiales</taxon>
        <taxon>Methylobacteriaceae</taxon>
        <taxon>Methylobacterium</taxon>
    </lineage>
</organism>
<accession>A0ABQ4RV14</accession>
<feature type="compositionally biased region" description="Basic and acidic residues" evidence="1">
    <location>
        <begin position="38"/>
        <end position="52"/>
    </location>
</feature>
<evidence type="ECO:0000313" key="4">
    <source>
        <dbReference type="Proteomes" id="UP001055125"/>
    </source>
</evidence>
<evidence type="ECO:0000256" key="2">
    <source>
        <dbReference type="SAM" id="SignalP"/>
    </source>
</evidence>
<feature type="region of interest" description="Disordered" evidence="1">
    <location>
        <begin position="38"/>
        <end position="78"/>
    </location>
</feature>
<sequence length="78" mass="8410">MRISLLAGAALATILGASAVTAQTTVIERDRTDVVVDRPASETRTVERRESSDGCSTKTVSKENEVGDRKTVTKERCD</sequence>
<evidence type="ECO:0000313" key="3">
    <source>
        <dbReference type="EMBL" id="GJD94054.1"/>
    </source>
</evidence>
<feature type="chain" id="PRO_5047282503" evidence="2">
    <location>
        <begin position="23"/>
        <end position="78"/>
    </location>
</feature>